<gene>
    <name evidence="10" type="ORF">CTAYLR_003652</name>
</gene>
<name>A0AAD7XK00_9STRA</name>
<dbReference type="InterPro" id="IPR006073">
    <property type="entry name" value="GTP-bd"/>
</dbReference>
<dbReference type="Pfam" id="PF10396">
    <property type="entry name" value="TrmE_N"/>
    <property type="match status" value="1"/>
</dbReference>
<dbReference type="SUPFAM" id="SSF52540">
    <property type="entry name" value="P-loop containing nucleoside triphosphate hydrolases"/>
    <property type="match status" value="1"/>
</dbReference>
<dbReference type="HAMAP" id="MF_00379">
    <property type="entry name" value="GTPase_MnmE"/>
    <property type="match status" value="1"/>
</dbReference>
<reference evidence="10" key="1">
    <citation type="submission" date="2023-01" db="EMBL/GenBank/DDBJ databases">
        <title>Metagenome sequencing of chrysophaentin producing Chrysophaeum taylorii.</title>
        <authorList>
            <person name="Davison J."/>
            <person name="Bewley C."/>
        </authorList>
    </citation>
    <scope>NUCLEOTIDE SEQUENCE</scope>
    <source>
        <strain evidence="10">NIES-1699</strain>
    </source>
</reference>
<keyword evidence="3 6" id="KW-0819">tRNA processing</keyword>
<dbReference type="InterPro" id="IPR025867">
    <property type="entry name" value="MnmE_helical"/>
</dbReference>
<evidence type="ECO:0000259" key="9">
    <source>
        <dbReference type="Pfam" id="PF12631"/>
    </source>
</evidence>
<dbReference type="InterPro" id="IPR018948">
    <property type="entry name" value="GTP-bd_TrmE_N"/>
</dbReference>
<evidence type="ECO:0000256" key="2">
    <source>
        <dbReference type="ARBA" id="ARBA00011043"/>
    </source>
</evidence>
<evidence type="ECO:0008006" key="12">
    <source>
        <dbReference type="Google" id="ProtNLM"/>
    </source>
</evidence>
<proteinExistence type="inferred from homology"/>
<evidence type="ECO:0000256" key="6">
    <source>
        <dbReference type="RuleBase" id="RU003313"/>
    </source>
</evidence>
<dbReference type="InterPro" id="IPR004520">
    <property type="entry name" value="GTPase_MnmE"/>
</dbReference>
<dbReference type="GO" id="GO:0003924">
    <property type="term" value="F:GTPase activity"/>
    <property type="evidence" value="ECO:0007669"/>
    <property type="project" value="InterPro"/>
</dbReference>
<dbReference type="AlphaFoldDB" id="A0AAD7XK00"/>
<dbReference type="PANTHER" id="PTHR42714">
    <property type="entry name" value="TRNA MODIFICATION GTPASE GTPBP3"/>
    <property type="match status" value="1"/>
</dbReference>
<dbReference type="InterPro" id="IPR027417">
    <property type="entry name" value="P-loop_NTPase"/>
</dbReference>
<feature type="domain" description="G" evidence="7">
    <location>
        <begin position="239"/>
        <end position="357"/>
    </location>
</feature>
<organism evidence="10 11">
    <name type="scientific">Chrysophaeum taylorii</name>
    <dbReference type="NCBI Taxonomy" id="2483200"/>
    <lineage>
        <taxon>Eukaryota</taxon>
        <taxon>Sar</taxon>
        <taxon>Stramenopiles</taxon>
        <taxon>Ochrophyta</taxon>
        <taxon>Pelagophyceae</taxon>
        <taxon>Pelagomonadales</taxon>
        <taxon>Pelagomonadaceae</taxon>
        <taxon>Chrysophaeum</taxon>
    </lineage>
</organism>
<comment type="subcellular location">
    <subcellularLocation>
        <location evidence="1">Mitochondrion</location>
    </subcellularLocation>
</comment>
<keyword evidence="5 6" id="KW-0342">GTP-binding</keyword>
<dbReference type="Proteomes" id="UP001230188">
    <property type="component" value="Unassembled WGS sequence"/>
</dbReference>
<dbReference type="Gene3D" id="3.30.1360.120">
    <property type="entry name" value="Probable tRNA modification gtpase trme, domain 1"/>
    <property type="match status" value="1"/>
</dbReference>
<dbReference type="InterPro" id="IPR005225">
    <property type="entry name" value="Small_GTP-bd"/>
</dbReference>
<comment type="similarity">
    <text evidence="2 6">Belongs to the TRAFAC class TrmE-Era-EngA-EngB-Septin-like GTPase superfamily. TrmE GTPase family.</text>
</comment>
<dbReference type="NCBIfam" id="NF003661">
    <property type="entry name" value="PRK05291.1-3"/>
    <property type="match status" value="1"/>
</dbReference>
<dbReference type="GO" id="GO:0030488">
    <property type="term" value="P:tRNA methylation"/>
    <property type="evidence" value="ECO:0007669"/>
    <property type="project" value="TreeGrafter"/>
</dbReference>
<sequence>MGAVRRAWRMSSSSSLSSSSDTIFALSSGRGVAGVAVVRISGPGAVGALEALTPGCRLPATRYAAVRRLRHQERVLDEALVLRFAGPASFTGEDVVELHCHGGPATVDGVLSALSQLPRLRPAERGEFTRRAFAAGKLGVTQVEGLADLLAASTSRQRDQALRVMDGALEREYGAWRSELAGIRAAAEAAIDFGDEMEGEVDAAATLGPLEARARRLRRALARALGVADRCQAVRDGARVVLAGPPNAGKSSLVNLLAARPAAIVSDVAGTTRDVLEVRLNLAGFEVKLYDTAGIRDAADGLEAEGIRRAREACDAAHLVCYVIDAGNYYWGTDFLSPQNNNNNNNNNKLDLVVLNKVDLIEDNDAMSTILSRLRTDLGTDLPIVTTTAIQPDGADALLAAIETHLVDRWDAADHDDAPTVVRERHRRHVQACLDALDSALLQSEPELFAEDLRLATLEIGKLVGAIDVEDVLDSLFRDFCIGK</sequence>
<dbReference type="EMBL" id="JAQMWT010000388">
    <property type="protein sequence ID" value="KAJ8602218.1"/>
    <property type="molecule type" value="Genomic_DNA"/>
</dbReference>
<dbReference type="InterPro" id="IPR027368">
    <property type="entry name" value="MnmE_dom2"/>
</dbReference>
<evidence type="ECO:0000313" key="11">
    <source>
        <dbReference type="Proteomes" id="UP001230188"/>
    </source>
</evidence>
<dbReference type="InterPro" id="IPR031168">
    <property type="entry name" value="G_TrmE"/>
</dbReference>
<feature type="domain" description="GTP-binding protein TrmE N-terminal" evidence="8">
    <location>
        <begin position="22"/>
        <end position="137"/>
    </location>
</feature>
<evidence type="ECO:0000313" key="10">
    <source>
        <dbReference type="EMBL" id="KAJ8602218.1"/>
    </source>
</evidence>
<feature type="domain" description="MnmE helical" evidence="9">
    <location>
        <begin position="141"/>
        <end position="481"/>
    </location>
</feature>
<evidence type="ECO:0000256" key="5">
    <source>
        <dbReference type="ARBA" id="ARBA00023134"/>
    </source>
</evidence>
<dbReference type="NCBIfam" id="TIGR00450">
    <property type="entry name" value="mnmE_trmE_thdF"/>
    <property type="match status" value="1"/>
</dbReference>
<dbReference type="NCBIfam" id="TIGR00231">
    <property type="entry name" value="small_GTP"/>
    <property type="match status" value="1"/>
</dbReference>
<evidence type="ECO:0000256" key="3">
    <source>
        <dbReference type="ARBA" id="ARBA00022694"/>
    </source>
</evidence>
<keyword evidence="11" id="KW-1185">Reference proteome</keyword>
<evidence type="ECO:0000256" key="1">
    <source>
        <dbReference type="ARBA" id="ARBA00004173"/>
    </source>
</evidence>
<dbReference type="CDD" id="cd04164">
    <property type="entry name" value="trmE"/>
    <property type="match status" value="1"/>
</dbReference>
<dbReference type="Pfam" id="PF12631">
    <property type="entry name" value="MnmE_helical"/>
    <property type="match status" value="1"/>
</dbReference>
<dbReference type="Pfam" id="PF01926">
    <property type="entry name" value="MMR_HSR1"/>
    <property type="match status" value="1"/>
</dbReference>
<evidence type="ECO:0000259" key="7">
    <source>
        <dbReference type="Pfam" id="PF01926"/>
    </source>
</evidence>
<dbReference type="PANTHER" id="PTHR42714:SF2">
    <property type="entry name" value="TRNA MODIFICATION GTPASE GTPBP3, MITOCHONDRIAL"/>
    <property type="match status" value="1"/>
</dbReference>
<dbReference type="Gene3D" id="3.40.50.300">
    <property type="entry name" value="P-loop containing nucleotide triphosphate hydrolases"/>
    <property type="match status" value="1"/>
</dbReference>
<accession>A0AAD7XK00</accession>
<protein>
    <recommendedName>
        <fullName evidence="12">tRNA modification GTPase</fullName>
    </recommendedName>
</protein>
<dbReference type="CDD" id="cd14858">
    <property type="entry name" value="TrmE_N"/>
    <property type="match status" value="1"/>
</dbReference>
<comment type="caution">
    <text evidence="10">The sequence shown here is derived from an EMBL/GenBank/DDBJ whole genome shotgun (WGS) entry which is preliminary data.</text>
</comment>
<keyword evidence="4 6" id="KW-0547">Nucleotide-binding</keyword>
<dbReference type="GO" id="GO:0005525">
    <property type="term" value="F:GTP binding"/>
    <property type="evidence" value="ECO:0007669"/>
    <property type="project" value="UniProtKB-KW"/>
</dbReference>
<evidence type="ECO:0000259" key="8">
    <source>
        <dbReference type="Pfam" id="PF10396"/>
    </source>
</evidence>
<evidence type="ECO:0000256" key="4">
    <source>
        <dbReference type="ARBA" id="ARBA00022741"/>
    </source>
</evidence>
<dbReference type="InterPro" id="IPR027266">
    <property type="entry name" value="TrmE/GcvT-like"/>
</dbReference>
<dbReference type="GO" id="GO:0005739">
    <property type="term" value="C:mitochondrion"/>
    <property type="evidence" value="ECO:0007669"/>
    <property type="project" value="UniProtKB-SubCell"/>
</dbReference>
<dbReference type="FunFam" id="3.30.1360.120:FF:000007">
    <property type="entry name" value="tRNA modification GTPase GTPBP3, mitochondrial"/>
    <property type="match status" value="1"/>
</dbReference>
<dbReference type="Gene3D" id="1.20.120.430">
    <property type="entry name" value="tRNA modification GTPase MnmE domain 2"/>
    <property type="match status" value="1"/>
</dbReference>
<dbReference type="GO" id="GO:0002098">
    <property type="term" value="P:tRNA wobble uridine modification"/>
    <property type="evidence" value="ECO:0007669"/>
    <property type="project" value="TreeGrafter"/>
</dbReference>